<protein>
    <submittedName>
        <fullName evidence="1">Uncharacterized protein</fullName>
    </submittedName>
</protein>
<dbReference type="AlphaFoldDB" id="A0A078A2V3"/>
<gene>
    <name evidence="1" type="primary">Contig11916.g12750</name>
    <name evidence="1" type="ORF">STYLEM_5160</name>
</gene>
<dbReference type="EMBL" id="CCKQ01005014">
    <property type="protein sequence ID" value="CDW76162.1"/>
    <property type="molecule type" value="Genomic_DNA"/>
</dbReference>
<evidence type="ECO:0000313" key="1">
    <source>
        <dbReference type="EMBL" id="CDW76162.1"/>
    </source>
</evidence>
<reference evidence="1 2" key="1">
    <citation type="submission" date="2014-06" db="EMBL/GenBank/DDBJ databases">
        <authorList>
            <person name="Swart Estienne"/>
        </authorList>
    </citation>
    <scope>NUCLEOTIDE SEQUENCE [LARGE SCALE GENOMIC DNA]</scope>
    <source>
        <strain evidence="1 2">130c</strain>
    </source>
</reference>
<evidence type="ECO:0000313" key="2">
    <source>
        <dbReference type="Proteomes" id="UP000039865"/>
    </source>
</evidence>
<name>A0A078A2V3_STYLE</name>
<accession>A0A078A2V3</accession>
<organism evidence="1 2">
    <name type="scientific">Stylonychia lemnae</name>
    <name type="common">Ciliate</name>
    <dbReference type="NCBI Taxonomy" id="5949"/>
    <lineage>
        <taxon>Eukaryota</taxon>
        <taxon>Sar</taxon>
        <taxon>Alveolata</taxon>
        <taxon>Ciliophora</taxon>
        <taxon>Intramacronucleata</taxon>
        <taxon>Spirotrichea</taxon>
        <taxon>Stichotrichia</taxon>
        <taxon>Sporadotrichida</taxon>
        <taxon>Oxytrichidae</taxon>
        <taxon>Stylonychinae</taxon>
        <taxon>Stylonychia</taxon>
    </lineage>
</organism>
<keyword evidence="2" id="KW-1185">Reference proteome</keyword>
<dbReference type="Proteomes" id="UP000039865">
    <property type="component" value="Unassembled WGS sequence"/>
</dbReference>
<dbReference type="InParanoid" id="A0A078A2V3"/>
<sequence>MAFDPHTYHYDYYPVYRKINFEIQKVNERDINQHKLKSKSLADLHTAFGLLNEMDRSVKKTTQLTNKTFLANEIAHAKLMKLKQKRMYEDVDKQKHFIRYKNDWIFREDVGLEPHYAGSYLPPINLQPPILYNTIVEPNCSHSCLDRFCNDCYLERKAFEHKEEYNQLSYVSLKGKVTTQSRIIKQQSQHDLLPDDIPLAIELDRDDIDLEPLIHHEYSNENQSSKQYQNSLPKLKRSVRQPSIIRENPYPTTLRRASSRQFIQEQQRLQNQIELQKYNRSRSFFEIKEHFLYERPSGQQTTASSVSNRLSLRVDFSEFQVSSLKRLNELYKRMSKPLELDQSENVVNYNWIVDGILKNSTPYETHRDQHANTTSNRGRKKLIDKQWSSMKIKRGRKSFASLAAERKQSYQSSSNLRREQFRKQNEDQDFYSQCLTSMDKQKCTVIKIPRTTQKNMNSCAQLSANYQHDSTSPDIVDNQAQDLSTNFLHHQQKVQSSDSLQYHHYENEDKSLSQTNNNPYSNNNEYLIPLRNYHEYSYENISQKQVGNGIERMLYDFDHLTNTIQPFITDHIQQHSNGIEQIQHNNESENYYDQQSPITGAINNFIYGCQDPQNEYQFEQTQNIYQDQLHKISNRQHAFDNSSINQNQIMTEDQQMGQVVYSSQITNQFIQQSFEQSHVQSPPSKQKHHIN</sequence>
<proteinExistence type="predicted"/>